<evidence type="ECO:0000259" key="3">
    <source>
        <dbReference type="Pfam" id="PF13349"/>
    </source>
</evidence>
<accession>A0A926E754</accession>
<keyword evidence="2" id="KW-0732">Signal</keyword>
<keyword evidence="5" id="KW-1185">Reference proteome</keyword>
<dbReference type="Gene3D" id="2.160.20.120">
    <property type="match status" value="1"/>
</dbReference>
<reference evidence="4" key="1">
    <citation type="submission" date="2020-08" db="EMBL/GenBank/DDBJ databases">
        <title>Genome public.</title>
        <authorList>
            <person name="Liu C."/>
            <person name="Sun Q."/>
        </authorList>
    </citation>
    <scope>NUCLEOTIDE SEQUENCE</scope>
    <source>
        <strain evidence="4">NSJ-24</strain>
    </source>
</reference>
<dbReference type="EMBL" id="JACRTA010000002">
    <property type="protein sequence ID" value="MBC8568423.1"/>
    <property type="molecule type" value="Genomic_DNA"/>
</dbReference>
<dbReference type="AlphaFoldDB" id="A0A926E754"/>
<feature type="signal peptide" evidence="2">
    <location>
        <begin position="1"/>
        <end position="20"/>
    </location>
</feature>
<dbReference type="RefSeq" id="WP_187525292.1">
    <property type="nucleotide sequence ID" value="NZ_JACRTA010000002.1"/>
</dbReference>
<feature type="domain" description="DUF4097" evidence="3">
    <location>
        <begin position="40"/>
        <end position="169"/>
    </location>
</feature>
<evidence type="ECO:0000256" key="1">
    <source>
        <dbReference type="SAM" id="MobiDB-lite"/>
    </source>
</evidence>
<evidence type="ECO:0000313" key="5">
    <source>
        <dbReference type="Proteomes" id="UP000610862"/>
    </source>
</evidence>
<dbReference type="Proteomes" id="UP000610862">
    <property type="component" value="Unassembled WGS sequence"/>
</dbReference>
<organism evidence="4 5">
    <name type="scientific">Lentihominibacter hominis</name>
    <dbReference type="NCBI Taxonomy" id="2763645"/>
    <lineage>
        <taxon>Bacteria</taxon>
        <taxon>Bacillati</taxon>
        <taxon>Bacillota</taxon>
        <taxon>Clostridia</taxon>
        <taxon>Peptostreptococcales</taxon>
        <taxon>Anaerovoracaceae</taxon>
        <taxon>Lentihominibacter</taxon>
    </lineage>
</organism>
<dbReference type="PROSITE" id="PS51257">
    <property type="entry name" value="PROKAR_LIPOPROTEIN"/>
    <property type="match status" value="1"/>
</dbReference>
<feature type="region of interest" description="Disordered" evidence="1">
    <location>
        <begin position="191"/>
        <end position="220"/>
    </location>
</feature>
<comment type="caution">
    <text evidence="4">The sequence shown here is derived from an EMBL/GenBank/DDBJ whole genome shotgun (WGS) entry which is preliminary data.</text>
</comment>
<sequence>MKKTILFFILLMLGITVLTGCDDKGESFKREVYTVDSELIKKIEINVQDRLIEVSSSDDNQIHIDYSQNSKEYYNISVSDAHLVMTADNSKEWTDYIGVKPSEENRIISLRIPDKLLDTLILSTTNEDIKLCELSAVGNISVSVSGGNISFEKLDADDSITLISKNGNISGLIIGSYDDFDITCETKKGKSNLPSDKQGGSKILKVSNNNGDTDIEFSDK</sequence>
<name>A0A926E754_9FIRM</name>
<feature type="chain" id="PRO_5038493039" evidence="2">
    <location>
        <begin position="21"/>
        <end position="220"/>
    </location>
</feature>
<gene>
    <name evidence="4" type="ORF">H8692_06605</name>
</gene>
<protein>
    <submittedName>
        <fullName evidence="4">DUF4097 family beta strand repeat protein</fullName>
    </submittedName>
</protein>
<proteinExistence type="predicted"/>
<dbReference type="InterPro" id="IPR025164">
    <property type="entry name" value="Toastrack_DUF4097"/>
</dbReference>
<evidence type="ECO:0000313" key="4">
    <source>
        <dbReference type="EMBL" id="MBC8568423.1"/>
    </source>
</evidence>
<dbReference type="Pfam" id="PF13349">
    <property type="entry name" value="DUF4097"/>
    <property type="match status" value="1"/>
</dbReference>
<evidence type="ECO:0000256" key="2">
    <source>
        <dbReference type="SAM" id="SignalP"/>
    </source>
</evidence>